<evidence type="ECO:0000256" key="1">
    <source>
        <dbReference type="SAM" id="MobiDB-lite"/>
    </source>
</evidence>
<comment type="caution">
    <text evidence="2">The sequence shown here is derived from an EMBL/GenBank/DDBJ whole genome shotgun (WGS) entry which is preliminary data.</text>
</comment>
<protein>
    <submittedName>
        <fullName evidence="2">Uncharacterized protein</fullName>
    </submittedName>
</protein>
<feature type="compositionally biased region" description="Polar residues" evidence="1">
    <location>
        <begin position="93"/>
        <end position="110"/>
    </location>
</feature>
<gene>
    <name evidence="2" type="ORF">D7S86_10490</name>
</gene>
<feature type="region of interest" description="Disordered" evidence="1">
    <location>
        <begin position="65"/>
        <end position="110"/>
    </location>
</feature>
<evidence type="ECO:0000313" key="2">
    <source>
        <dbReference type="EMBL" id="RKP55653.1"/>
    </source>
</evidence>
<name>A0A494Y2H9_9BURK</name>
<proteinExistence type="predicted"/>
<reference evidence="2 3" key="1">
    <citation type="submission" date="2018-10" db="EMBL/GenBank/DDBJ databases">
        <title>Robbsia sp. DHC34, isolated from soil.</title>
        <authorList>
            <person name="Gao Z.-H."/>
            <person name="Qiu L.-H."/>
        </authorList>
    </citation>
    <scope>NUCLEOTIDE SEQUENCE [LARGE SCALE GENOMIC DNA]</scope>
    <source>
        <strain evidence="2 3">DHC34</strain>
    </source>
</reference>
<accession>A0A494Y2H9</accession>
<dbReference type="Proteomes" id="UP000270342">
    <property type="component" value="Unassembled WGS sequence"/>
</dbReference>
<dbReference type="EMBL" id="RBZU01000004">
    <property type="protein sequence ID" value="RKP55653.1"/>
    <property type="molecule type" value="Genomic_DNA"/>
</dbReference>
<organism evidence="2 3">
    <name type="scientific">Pararobbsia silviterrae</name>
    <dbReference type="NCBI Taxonomy" id="1792498"/>
    <lineage>
        <taxon>Bacteria</taxon>
        <taxon>Pseudomonadati</taxon>
        <taxon>Pseudomonadota</taxon>
        <taxon>Betaproteobacteria</taxon>
        <taxon>Burkholderiales</taxon>
        <taxon>Burkholderiaceae</taxon>
        <taxon>Pararobbsia</taxon>
    </lineage>
</organism>
<sequence>MTGGASPLAAGSAAFATAGEADCKAAVFDAASRDDVSASSCPPQAASTIHAASATDFRRRAKARGIGGSIERTSGGNIVRPPEVGGADATFRDASNMSRRQHTEQTVSNS</sequence>
<keyword evidence="3" id="KW-1185">Reference proteome</keyword>
<evidence type="ECO:0000313" key="3">
    <source>
        <dbReference type="Proteomes" id="UP000270342"/>
    </source>
</evidence>
<dbReference type="AlphaFoldDB" id="A0A494Y2H9"/>